<protein>
    <submittedName>
        <fullName evidence="1">Uncharacterized protein</fullName>
    </submittedName>
</protein>
<proteinExistence type="predicted"/>
<accession>A0A7J8NH86</accession>
<name>A0A7J8NH86_9ROSI</name>
<dbReference type="Proteomes" id="UP000593572">
    <property type="component" value="Unassembled WGS sequence"/>
</dbReference>
<keyword evidence="2" id="KW-1185">Reference proteome</keyword>
<comment type="caution">
    <text evidence="1">The sequence shown here is derived from an EMBL/GenBank/DDBJ whole genome shotgun (WGS) entry which is preliminary data.</text>
</comment>
<dbReference type="EMBL" id="JABEZX010344560">
    <property type="protein sequence ID" value="MBA0576325.1"/>
    <property type="molecule type" value="Genomic_DNA"/>
</dbReference>
<evidence type="ECO:0000313" key="1">
    <source>
        <dbReference type="EMBL" id="MBA0576325.1"/>
    </source>
</evidence>
<reference evidence="1 2" key="1">
    <citation type="journal article" date="2019" name="Genome Biol. Evol.">
        <title>Insights into the evolution of the New World diploid cottons (Gossypium, subgenus Houzingenia) based on genome sequencing.</title>
        <authorList>
            <person name="Grover C.E."/>
            <person name="Arick M.A. 2nd"/>
            <person name="Thrash A."/>
            <person name="Conover J.L."/>
            <person name="Sanders W.S."/>
            <person name="Peterson D.G."/>
            <person name="Frelichowski J.E."/>
            <person name="Scheffler J.A."/>
            <person name="Scheffler B.E."/>
            <person name="Wendel J.F."/>
        </authorList>
    </citation>
    <scope>NUCLEOTIDE SEQUENCE [LARGE SCALE GENOMIC DNA]</scope>
    <source>
        <strain evidence="1">157</strain>
        <tissue evidence="1">Leaf</tissue>
    </source>
</reference>
<dbReference type="AlphaFoldDB" id="A0A7J8NH86"/>
<sequence>MAWGQTLQSIFYYSPPMALLDQLGTEAFDVMTPRIMSI</sequence>
<gene>
    <name evidence="1" type="ORF">Golob_023903</name>
</gene>
<evidence type="ECO:0000313" key="2">
    <source>
        <dbReference type="Proteomes" id="UP000593572"/>
    </source>
</evidence>
<organism evidence="1 2">
    <name type="scientific">Gossypium lobatum</name>
    <dbReference type="NCBI Taxonomy" id="34289"/>
    <lineage>
        <taxon>Eukaryota</taxon>
        <taxon>Viridiplantae</taxon>
        <taxon>Streptophyta</taxon>
        <taxon>Embryophyta</taxon>
        <taxon>Tracheophyta</taxon>
        <taxon>Spermatophyta</taxon>
        <taxon>Magnoliopsida</taxon>
        <taxon>eudicotyledons</taxon>
        <taxon>Gunneridae</taxon>
        <taxon>Pentapetalae</taxon>
        <taxon>rosids</taxon>
        <taxon>malvids</taxon>
        <taxon>Malvales</taxon>
        <taxon>Malvaceae</taxon>
        <taxon>Malvoideae</taxon>
        <taxon>Gossypium</taxon>
    </lineage>
</organism>